<comment type="caution">
    <text evidence="2">The sequence shown here is derived from an EMBL/GenBank/DDBJ whole genome shotgun (WGS) entry which is preliminary data.</text>
</comment>
<sequence length="516" mass="60088">MFSQHENDTNFLSTGNMDRTLSRTSSVFDESYKIINDPIHGHIKLDHDTIDFIDTVQFQRLRDLKQLGSAYFVFPGGSHHRFEHSIGVGHLSNTLINKFRSEQPELEITEDEVRCVTLAGLCHDLGHGPFSHVFDNEFMPRARPGINWSHENASEMMLDYLIDDNHIDIDTSQINFIKDLIAGNPRSKSQYDERAFLFDIVANKRNSVDVDKFDYIERDCYNLGIKSSYDTKRLMWFTRVVDNQICYHHKEAYNLFELFHTRYSLFKRIYTHRVGKAIELMITDALLAADETFGISKAVDNGEDYLNLTDDILRVIERSKEPELAQARQIMKRIRTRDLYKFADEFIIPKDLMQYLGKDKINSEEVISHQEDNVHLSSDDVLVEWLKINYAMKDKNPVDSIKFYNRWDRESFFIPKEQVSYMVPSQFQEVIVRIYTRDSSKVSAVQRAFRKLLKTFDAKLPGDSPISITPNAALSIPDDFTSPRKRRYDGGMDAIERYAPSKIVKEWSLKKAHSTL</sequence>
<evidence type="ECO:0000313" key="3">
    <source>
        <dbReference type="Proteomes" id="UP001206595"/>
    </source>
</evidence>
<evidence type="ECO:0000313" key="2">
    <source>
        <dbReference type="EMBL" id="KAI8580860.1"/>
    </source>
</evidence>
<dbReference type="InterPro" id="IPR003607">
    <property type="entry name" value="HD/PDEase_dom"/>
</dbReference>
<dbReference type="EMBL" id="MU620909">
    <property type="protein sequence ID" value="KAI8580860.1"/>
    <property type="molecule type" value="Genomic_DNA"/>
</dbReference>
<organism evidence="2 3">
    <name type="scientific">Umbelopsis ramanniana AG</name>
    <dbReference type="NCBI Taxonomy" id="1314678"/>
    <lineage>
        <taxon>Eukaryota</taxon>
        <taxon>Fungi</taxon>
        <taxon>Fungi incertae sedis</taxon>
        <taxon>Mucoromycota</taxon>
        <taxon>Mucoromycotina</taxon>
        <taxon>Umbelopsidomycetes</taxon>
        <taxon>Umbelopsidales</taxon>
        <taxon>Umbelopsidaceae</taxon>
        <taxon>Umbelopsis</taxon>
    </lineage>
</organism>
<dbReference type="SUPFAM" id="SSF109604">
    <property type="entry name" value="HD-domain/PDEase-like"/>
    <property type="match status" value="1"/>
</dbReference>
<proteinExistence type="predicted"/>
<dbReference type="RefSeq" id="XP_051445864.1">
    <property type="nucleotide sequence ID" value="XM_051588002.1"/>
</dbReference>
<dbReference type="AlphaFoldDB" id="A0AAD5HE03"/>
<accession>A0AAD5HE03</accession>
<dbReference type="Pfam" id="PF01966">
    <property type="entry name" value="HD"/>
    <property type="match status" value="1"/>
</dbReference>
<dbReference type="SMART" id="SM00471">
    <property type="entry name" value="HDc"/>
    <property type="match status" value="1"/>
</dbReference>
<protein>
    <recommendedName>
        <fullName evidence="1">HD/PDEase domain-containing protein</fullName>
    </recommendedName>
</protein>
<dbReference type="Pfam" id="PF19276">
    <property type="entry name" value="HD_assoc_2"/>
    <property type="match status" value="1"/>
</dbReference>
<reference evidence="2" key="1">
    <citation type="submission" date="2021-06" db="EMBL/GenBank/DDBJ databases">
        <authorList>
            <consortium name="DOE Joint Genome Institute"/>
            <person name="Mondo S.J."/>
            <person name="Amses K.R."/>
            <person name="Simmons D.R."/>
            <person name="Longcore J.E."/>
            <person name="Seto K."/>
            <person name="Alves G.H."/>
            <person name="Bonds A.E."/>
            <person name="Quandt C.A."/>
            <person name="Davis W.J."/>
            <person name="Chang Y."/>
            <person name="Letcher P.M."/>
            <person name="Powell M.J."/>
            <person name="Kuo A."/>
            <person name="Labutti K."/>
            <person name="Pangilinan J."/>
            <person name="Andreopoulos W."/>
            <person name="Tritt A."/>
            <person name="Riley R."/>
            <person name="Hundley H."/>
            <person name="Johnson J."/>
            <person name="Lipzen A."/>
            <person name="Barry K."/>
            <person name="Berbee M.L."/>
            <person name="Buchler N.E."/>
            <person name="Grigoriev I.V."/>
            <person name="Spatafora J.W."/>
            <person name="Stajich J.E."/>
            <person name="James T.Y."/>
        </authorList>
    </citation>
    <scope>NUCLEOTIDE SEQUENCE</scope>
    <source>
        <strain evidence="2">AG</strain>
    </source>
</reference>
<dbReference type="Gene3D" id="1.10.3210.10">
    <property type="entry name" value="Hypothetical protein af1432"/>
    <property type="match status" value="1"/>
</dbReference>
<keyword evidence="3" id="KW-1185">Reference proteome</keyword>
<dbReference type="GO" id="GO:0005634">
    <property type="term" value="C:nucleus"/>
    <property type="evidence" value="ECO:0007669"/>
    <property type="project" value="TreeGrafter"/>
</dbReference>
<name>A0AAD5HE03_UMBRA</name>
<feature type="domain" description="HD/PDEase" evidence="1">
    <location>
        <begin position="77"/>
        <end position="225"/>
    </location>
</feature>
<dbReference type="CDD" id="cd00077">
    <property type="entry name" value="HDc"/>
    <property type="match status" value="1"/>
</dbReference>
<reference evidence="2" key="2">
    <citation type="journal article" date="2022" name="Proc. Natl. Acad. Sci. U.S.A.">
        <title>Diploid-dominant life cycles characterize the early evolution of Fungi.</title>
        <authorList>
            <person name="Amses K.R."/>
            <person name="Simmons D.R."/>
            <person name="Longcore J.E."/>
            <person name="Mondo S.J."/>
            <person name="Seto K."/>
            <person name="Jeronimo G.H."/>
            <person name="Bonds A.E."/>
            <person name="Quandt C.A."/>
            <person name="Davis W.J."/>
            <person name="Chang Y."/>
            <person name="Federici B.A."/>
            <person name="Kuo A."/>
            <person name="LaButti K."/>
            <person name="Pangilinan J."/>
            <person name="Andreopoulos W."/>
            <person name="Tritt A."/>
            <person name="Riley R."/>
            <person name="Hundley H."/>
            <person name="Johnson J."/>
            <person name="Lipzen A."/>
            <person name="Barry K."/>
            <person name="Lang B.F."/>
            <person name="Cuomo C.A."/>
            <person name="Buchler N.E."/>
            <person name="Grigoriev I.V."/>
            <person name="Spatafora J.W."/>
            <person name="Stajich J.E."/>
            <person name="James T.Y."/>
        </authorList>
    </citation>
    <scope>NUCLEOTIDE SEQUENCE</scope>
    <source>
        <strain evidence="2">AG</strain>
    </source>
</reference>
<dbReference type="PANTHER" id="PTHR11373:SF4">
    <property type="entry name" value="DEOXYNUCLEOSIDE TRIPHOSPHATE TRIPHOSPHOHYDROLASE SAMHD1"/>
    <property type="match status" value="1"/>
</dbReference>
<dbReference type="Gene3D" id="3.30.70.2760">
    <property type="match status" value="1"/>
</dbReference>
<dbReference type="PANTHER" id="PTHR11373">
    <property type="entry name" value="DEOXYNUCLEOSIDE TRIPHOSPHATE TRIPHOSPHOHYDROLASE"/>
    <property type="match status" value="1"/>
</dbReference>
<gene>
    <name evidence="2" type="ORF">K450DRAFT_234919</name>
</gene>
<dbReference type="GO" id="GO:0006203">
    <property type="term" value="P:dGTP catabolic process"/>
    <property type="evidence" value="ECO:0007669"/>
    <property type="project" value="TreeGrafter"/>
</dbReference>
<dbReference type="FunFam" id="1.10.3210.10:FF:000017">
    <property type="entry name" value="Deoxynucleoside triphosphate triphosphohydrolase SAMHD1"/>
    <property type="match status" value="1"/>
</dbReference>
<evidence type="ECO:0000259" key="1">
    <source>
        <dbReference type="SMART" id="SM00471"/>
    </source>
</evidence>
<dbReference type="Proteomes" id="UP001206595">
    <property type="component" value="Unassembled WGS sequence"/>
</dbReference>
<dbReference type="InterPro" id="IPR006674">
    <property type="entry name" value="HD_domain"/>
</dbReference>
<dbReference type="GeneID" id="75913347"/>
<dbReference type="InterPro" id="IPR050135">
    <property type="entry name" value="dGTPase-like"/>
</dbReference>
<dbReference type="InterPro" id="IPR045509">
    <property type="entry name" value="HD_assoc_2"/>
</dbReference>
<dbReference type="GO" id="GO:0008832">
    <property type="term" value="F:dGTPase activity"/>
    <property type="evidence" value="ECO:0007669"/>
    <property type="project" value="TreeGrafter"/>
</dbReference>